<dbReference type="PANTHER" id="PTHR30204">
    <property type="entry name" value="REDOX-CYCLING DRUG-SENSING TRANSCRIPTIONAL ACTIVATOR SOXR"/>
    <property type="match status" value="1"/>
</dbReference>
<dbReference type="Pfam" id="PF13411">
    <property type="entry name" value="MerR_1"/>
    <property type="match status" value="1"/>
</dbReference>
<evidence type="ECO:0000313" key="5">
    <source>
        <dbReference type="EMBL" id="SPE21774.1"/>
    </source>
</evidence>
<organism evidence="5 6">
    <name type="scientific">Latilactobacillus sakei</name>
    <name type="common">Lactobacillus sakei</name>
    <dbReference type="NCBI Taxonomy" id="1599"/>
    <lineage>
        <taxon>Bacteria</taxon>
        <taxon>Bacillati</taxon>
        <taxon>Bacillota</taxon>
        <taxon>Bacilli</taxon>
        <taxon>Lactobacillales</taxon>
        <taxon>Lactobacillaceae</taxon>
        <taxon>Latilactobacillus</taxon>
    </lineage>
</organism>
<reference evidence="5 6" key="1">
    <citation type="submission" date="2018-02" db="EMBL/GenBank/DDBJ databases">
        <authorList>
            <person name="Rodrigo-Torres L."/>
            <person name="Arahal R. D."/>
            <person name="Lucena T."/>
        </authorList>
    </citation>
    <scope>NUCLEOTIDE SEQUENCE [LARGE SCALE GENOMIC DNA]</scope>
    <source>
        <strain evidence="5 6">CECT 9267</strain>
    </source>
</reference>
<dbReference type="InterPro" id="IPR009061">
    <property type="entry name" value="DNA-bd_dom_put_sf"/>
</dbReference>
<evidence type="ECO:0000313" key="6">
    <source>
        <dbReference type="Proteomes" id="UP000239650"/>
    </source>
</evidence>
<dbReference type="PANTHER" id="PTHR30204:SF69">
    <property type="entry name" value="MERR-FAMILY TRANSCRIPTIONAL REGULATOR"/>
    <property type="match status" value="1"/>
</dbReference>
<dbReference type="InterPro" id="IPR000551">
    <property type="entry name" value="MerR-type_HTH_dom"/>
</dbReference>
<comment type="caution">
    <text evidence="5">The sequence shown here is derived from an EMBL/GenBank/DDBJ whole genome shotgun (WGS) entry which is preliminary data.</text>
</comment>
<keyword evidence="4" id="KW-0804">Transcription</keyword>
<evidence type="ECO:0000256" key="1">
    <source>
        <dbReference type="ARBA" id="ARBA00022491"/>
    </source>
</evidence>
<dbReference type="Proteomes" id="UP000239650">
    <property type="component" value="Unassembled WGS sequence"/>
</dbReference>
<dbReference type="AlphaFoldDB" id="A0A094Y0Z2"/>
<keyword evidence="1" id="KW-0678">Repressor</keyword>
<keyword evidence="3" id="KW-0238">DNA-binding</keyword>
<name>A0A094Y0Z2_LATSK</name>
<dbReference type="EMBL" id="OKRC01000007">
    <property type="protein sequence ID" value="SPE21774.1"/>
    <property type="molecule type" value="Genomic_DNA"/>
</dbReference>
<dbReference type="CDD" id="cd01105">
    <property type="entry name" value="HTH_GlnR-like"/>
    <property type="match status" value="1"/>
</dbReference>
<evidence type="ECO:0000256" key="3">
    <source>
        <dbReference type="ARBA" id="ARBA00023125"/>
    </source>
</evidence>
<protein>
    <submittedName>
        <fullName evidence="5">MerR family regulatory protein</fullName>
    </submittedName>
</protein>
<dbReference type="GO" id="GO:0003677">
    <property type="term" value="F:DNA binding"/>
    <property type="evidence" value="ECO:0007669"/>
    <property type="project" value="UniProtKB-KW"/>
</dbReference>
<dbReference type="PROSITE" id="PS50937">
    <property type="entry name" value="HTH_MERR_2"/>
    <property type="match status" value="1"/>
</dbReference>
<evidence type="ECO:0000256" key="2">
    <source>
        <dbReference type="ARBA" id="ARBA00023015"/>
    </source>
</evidence>
<dbReference type="GeneID" id="57133249"/>
<keyword evidence="2" id="KW-0805">Transcription regulation</keyword>
<evidence type="ECO:0000256" key="4">
    <source>
        <dbReference type="ARBA" id="ARBA00023163"/>
    </source>
</evidence>
<sequence length="146" mass="16934">MQKDLFLKLIDTDRLIFGISEVCKMAGVTPRQLRYWEQKGYIKAREADGNKAREYDAQMMIKAIFIKHFLDEGYTLSVAVQKIQKHMANMKIVRSIIREHFEGIEELDGEMAVNLGYFDDTKQQILYAIVKEGHSTFKLVDAPTKE</sequence>
<accession>A0A094Y0Z2</accession>
<dbReference type="SMART" id="SM00422">
    <property type="entry name" value="HTH_MERR"/>
    <property type="match status" value="1"/>
</dbReference>
<dbReference type="GO" id="GO:0003700">
    <property type="term" value="F:DNA-binding transcription factor activity"/>
    <property type="evidence" value="ECO:0007669"/>
    <property type="project" value="InterPro"/>
</dbReference>
<gene>
    <name evidence="5" type="ORF">LAS9267_01467</name>
</gene>
<proteinExistence type="predicted"/>
<dbReference type="InterPro" id="IPR047057">
    <property type="entry name" value="MerR_fam"/>
</dbReference>
<dbReference type="RefSeq" id="WP_016264682.1">
    <property type="nucleotide sequence ID" value="NZ_BJLN01000004.1"/>
</dbReference>
<dbReference type="Gene3D" id="1.10.1660.10">
    <property type="match status" value="1"/>
</dbReference>
<dbReference type="SUPFAM" id="SSF46955">
    <property type="entry name" value="Putative DNA-binding domain"/>
    <property type="match status" value="1"/>
</dbReference>